<dbReference type="EMBL" id="JAGPNK010000001">
    <property type="protein sequence ID" value="KAH7327778.1"/>
    <property type="molecule type" value="Genomic_DNA"/>
</dbReference>
<organism evidence="1 2">
    <name type="scientific">Stachybotrys elegans</name>
    <dbReference type="NCBI Taxonomy" id="80388"/>
    <lineage>
        <taxon>Eukaryota</taxon>
        <taxon>Fungi</taxon>
        <taxon>Dikarya</taxon>
        <taxon>Ascomycota</taxon>
        <taxon>Pezizomycotina</taxon>
        <taxon>Sordariomycetes</taxon>
        <taxon>Hypocreomycetidae</taxon>
        <taxon>Hypocreales</taxon>
        <taxon>Stachybotryaceae</taxon>
        <taxon>Stachybotrys</taxon>
    </lineage>
</organism>
<dbReference type="GO" id="GO:0009116">
    <property type="term" value="P:nucleoside metabolic process"/>
    <property type="evidence" value="ECO:0007669"/>
    <property type="project" value="InterPro"/>
</dbReference>
<dbReference type="Gene3D" id="3.40.50.300">
    <property type="entry name" value="P-loop containing nucleotide triphosphate hydrolases"/>
    <property type="match status" value="1"/>
</dbReference>
<dbReference type="InterPro" id="IPR011990">
    <property type="entry name" value="TPR-like_helical_dom_sf"/>
</dbReference>
<dbReference type="Pfam" id="PF13374">
    <property type="entry name" value="TPR_10"/>
    <property type="match status" value="1"/>
</dbReference>
<accession>A0A8K0WVM9</accession>
<dbReference type="OrthoDB" id="428577at2759"/>
<dbReference type="SUPFAM" id="SSF48452">
    <property type="entry name" value="TPR-like"/>
    <property type="match status" value="1"/>
</dbReference>
<dbReference type="Gene3D" id="3.40.50.1580">
    <property type="entry name" value="Nucleoside phosphorylase domain"/>
    <property type="match status" value="1"/>
</dbReference>
<dbReference type="Gene3D" id="1.25.40.10">
    <property type="entry name" value="Tetratricopeptide repeat domain"/>
    <property type="match status" value="1"/>
</dbReference>
<gene>
    <name evidence="1" type="ORF">B0I35DRAFT_1044</name>
</gene>
<reference evidence="1" key="1">
    <citation type="journal article" date="2021" name="Nat. Commun.">
        <title>Genetic determinants of endophytism in the Arabidopsis root mycobiome.</title>
        <authorList>
            <person name="Mesny F."/>
            <person name="Miyauchi S."/>
            <person name="Thiergart T."/>
            <person name="Pickel B."/>
            <person name="Atanasova L."/>
            <person name="Karlsson M."/>
            <person name="Huettel B."/>
            <person name="Barry K.W."/>
            <person name="Haridas S."/>
            <person name="Chen C."/>
            <person name="Bauer D."/>
            <person name="Andreopoulos W."/>
            <person name="Pangilinan J."/>
            <person name="LaButti K."/>
            <person name="Riley R."/>
            <person name="Lipzen A."/>
            <person name="Clum A."/>
            <person name="Drula E."/>
            <person name="Henrissat B."/>
            <person name="Kohler A."/>
            <person name="Grigoriev I.V."/>
            <person name="Martin F.M."/>
            <person name="Hacquard S."/>
        </authorList>
    </citation>
    <scope>NUCLEOTIDE SEQUENCE</scope>
    <source>
        <strain evidence="1">MPI-CAGE-CH-0235</strain>
    </source>
</reference>
<dbReference type="InterPro" id="IPR027417">
    <property type="entry name" value="P-loop_NTPase"/>
</dbReference>
<dbReference type="PANTHER" id="PTHR46082">
    <property type="entry name" value="ATP/GTP-BINDING PROTEIN-RELATED"/>
    <property type="match status" value="1"/>
</dbReference>
<dbReference type="InterPro" id="IPR053137">
    <property type="entry name" value="NLR-like"/>
</dbReference>
<sequence>MSDFPSLSLVLMAGACWNVPELENGPALHPGDAVISTSILQVDSNKLYHSEVFKIKNTKIASQNTPHAHVLKIAGDLKTIDGRLAIQSRTIAHLDTIHRQKVIRPRPGEKSDESWEQYTTPDALRPGIFFGALTSGILGVHPRVAAKALDVFNATANEPIIALEKEGASLWDEAPCLAIRGVCSTSASPTQKRYAAATAASVIRAVIDSCPVQALATNRFTATEMRQAPRHIPFPQNDNFVVREDLMAQLDGLLGAGQAAALWGPEGCGKTQLALNYTYGRKPACSVFWADGHNKHTFAQSFKAIASSLNCEITGLSIPEMLREVCSCIQKEQEWLLVIDDADDPELFDSGTASFRQFIPTGRSGTVIWTSHDLEIVKDILGAERCLEVGQMSYDQARQLLSRAINPDELQGFRWLLEELGGVSLTIQLVGISVRETSMTIPSLRRWLQYGRLREAGDRSNVSDTLSALVLVVIEQLARSGDVVSKTASKVLHIMAHFDSQPIPWECLEMAAGYASREDDMFSIHPGRGDALLAVCKLVDMALLSEWWTHEGEQRYEMPICFQKYARLRLANAAQSATSQKQHGDVYFSRGALKTIHDLFPKDPDVTPEKFSNQCERYAGQALHIIQLYGDICDRPYQLAKLARRVVAFLWVSGRYEDVVVLERHVISLLRKKVGAFHRMTIYFQLLLAEAYSCLGQYEEATTQALRVLWYQKRVMGEASEPIIATRYILAHAGEKMNWLSEAEVEASRALYLGEKVLGRIHPTSLHILGKLGIILRRQKRYFEAERVLSEALNRHRKRFGETYSESIIHLKPLSNGFSETRYPPIVERIFRLTTHSRQVFMNRPDFSPGSQCISQKSPALALDSVEQSSLRLCLANSLLKDSTTYSLYLRVLERFGLEKFPGIHNRILAEYLIDLQDATTSALELRAIASANGPKSRQDTTRTMLLLMALREQSILTSLGMDPSMQLTTTLFPGEKASRKLKARLMYLLEEPSDMTAALSSRSVDVLSLFIEYRLAEAITGKYQWIEGLIQMDYTYDEVAELLYQAVHDSPWIYFEPDQSILSDTHKTETGFHLEGCAHSLLPEEEDLEPISGPGTDLKPTEEDESVTLRFIEELCGLGGVVPISRNKADWEGKIIYHENDHSQAMISYPANPTVDASLDVIVDMFDRIGGIAGRLLAAGGYYQKAGYCCNSFTILALDHSIGAATNEQIELIRIEFSMLEKIRDHCLTIGDLARPSRLSASGLRWVELTCALGKLLAISDSILRRVIYKDAARERLSEDAYIIFKSVSLPKVTSISKSHIMDILGLACLALQTLCLGFLFYTRVHAAGVRPFFIDRTIREFKLLGLDRQMLRPNSPFSGLAITAKEYRLSCLDEMTRGPVMAFCLGGDQGESAVGRRFDVMSNIHDILDTWGPGALLYSPGPSPEPVGLMIGGGFICPYSSGQENMYHWSRGAMIPPCAPPLDAKSVIVVGALVQQNLSCANQNNEGACWKACSNSMTEVGTFKDFWEPSERQVGLQFGSDPVAFVVQVIMAKQRGRTAKARPRQYIEQHLICFLDRFWGVRVSYCTGIAQRVLLRQLIGDLFPVFAQLHRSKSDQQAWYTLREDPHNIVHRLTQRYDQSNHVSGGEAIASWLGGLEKELSDFAYRVIAQIIDTLRDTGMSPDGSFFHVAWPYYPTVTHGFRVPVKEGGSKWLLVLEDSDSCITFAYMTKDCLEAGEIKCRGQHATWSHEMPLIETAVICPAVPQQWTLQPQETYFFLKLNNSLVHFRAEQCTLSHGQVGMVLVRIRSLDLGAFQGIISNRIRVDQKNKRLIRERLLYSQQAEFVSILSKRINGP</sequence>
<comment type="caution">
    <text evidence="1">The sequence shown here is derived from an EMBL/GenBank/DDBJ whole genome shotgun (WGS) entry which is preliminary data.</text>
</comment>
<dbReference type="SUPFAM" id="SSF52540">
    <property type="entry name" value="P-loop containing nucleoside triphosphate hydrolases"/>
    <property type="match status" value="1"/>
</dbReference>
<dbReference type="GO" id="GO:0003824">
    <property type="term" value="F:catalytic activity"/>
    <property type="evidence" value="ECO:0007669"/>
    <property type="project" value="InterPro"/>
</dbReference>
<protein>
    <recommendedName>
        <fullName evidence="3">AAA+ ATPase domain-containing protein</fullName>
    </recommendedName>
</protein>
<evidence type="ECO:0000313" key="2">
    <source>
        <dbReference type="Proteomes" id="UP000813444"/>
    </source>
</evidence>
<proteinExistence type="predicted"/>
<evidence type="ECO:0000313" key="1">
    <source>
        <dbReference type="EMBL" id="KAH7327778.1"/>
    </source>
</evidence>
<evidence type="ECO:0008006" key="3">
    <source>
        <dbReference type="Google" id="ProtNLM"/>
    </source>
</evidence>
<dbReference type="InterPro" id="IPR035994">
    <property type="entry name" value="Nucleoside_phosphorylase_sf"/>
</dbReference>
<dbReference type="PANTHER" id="PTHR46082:SF6">
    <property type="entry name" value="AAA+ ATPASE DOMAIN-CONTAINING PROTEIN-RELATED"/>
    <property type="match status" value="1"/>
</dbReference>
<name>A0A8K0WVM9_9HYPO</name>
<dbReference type="Proteomes" id="UP000813444">
    <property type="component" value="Unassembled WGS sequence"/>
</dbReference>
<keyword evidence="2" id="KW-1185">Reference proteome</keyword>